<dbReference type="Pfam" id="PF00480">
    <property type="entry name" value="ROK"/>
    <property type="match status" value="1"/>
</dbReference>
<organism evidence="2">
    <name type="scientific">Mariniphaga anaerophila</name>
    <dbReference type="NCBI Taxonomy" id="1484053"/>
    <lineage>
        <taxon>Bacteria</taxon>
        <taxon>Pseudomonadati</taxon>
        <taxon>Bacteroidota</taxon>
        <taxon>Bacteroidia</taxon>
        <taxon>Marinilabiliales</taxon>
        <taxon>Prolixibacteraceae</taxon>
        <taxon>Mariniphaga</taxon>
    </lineage>
</organism>
<accession>A0A831LN28</accession>
<dbReference type="EMBL" id="DSDK01000497">
    <property type="protein sequence ID" value="HDR51779.1"/>
    <property type="molecule type" value="Genomic_DNA"/>
</dbReference>
<dbReference type="Proteomes" id="UP000886047">
    <property type="component" value="Unassembled WGS sequence"/>
</dbReference>
<proteinExistence type="inferred from homology"/>
<sequence length="309" mass="34658">MNRIALVADIGGSHITCQLFNLETSEPVAHTRHRIAVNSRASKNKILDQWITAIRLTTKNQNLPSLSGIGFAMPGQFDYQNGIARFEGVRKFEKLYGVNIRKELQNRLNLPTDFPVRFLNDAACFAIGEAWLGEASNYHRIIALTMGTGFGTTFIKNKFPVAGKEGIPEDGFLYHIPFRNSIADDYFSTRWFLNTFFEKTGQKMQGVKKLAEKARNKAVVAELFREFGQNLGEFLVPWVKQFGADCLVLGGNISKSFSLFKTDMEQQLKKNGLNPAICLSELEEQAALFGSAKLCDDSFYTDLINAKMS</sequence>
<dbReference type="PANTHER" id="PTHR18964:SF149">
    <property type="entry name" value="BIFUNCTIONAL UDP-N-ACETYLGLUCOSAMINE 2-EPIMERASE_N-ACETYLMANNOSAMINE KINASE"/>
    <property type="match status" value="1"/>
</dbReference>
<comment type="caution">
    <text evidence="2">The sequence shown here is derived from an EMBL/GenBank/DDBJ whole genome shotgun (WGS) entry which is preliminary data.</text>
</comment>
<gene>
    <name evidence="2" type="ORF">ENN90_09225</name>
</gene>
<protein>
    <submittedName>
        <fullName evidence="2">ROK family protein</fullName>
    </submittedName>
</protein>
<dbReference type="InterPro" id="IPR000600">
    <property type="entry name" value="ROK"/>
</dbReference>
<dbReference type="PANTHER" id="PTHR18964">
    <property type="entry name" value="ROK (REPRESSOR, ORF, KINASE) FAMILY"/>
    <property type="match status" value="1"/>
</dbReference>
<dbReference type="Gene3D" id="3.30.420.40">
    <property type="match status" value="2"/>
</dbReference>
<evidence type="ECO:0000256" key="1">
    <source>
        <dbReference type="ARBA" id="ARBA00006479"/>
    </source>
</evidence>
<dbReference type="InterPro" id="IPR043129">
    <property type="entry name" value="ATPase_NBD"/>
</dbReference>
<dbReference type="SUPFAM" id="SSF53067">
    <property type="entry name" value="Actin-like ATPase domain"/>
    <property type="match status" value="1"/>
</dbReference>
<reference evidence="2" key="1">
    <citation type="journal article" date="2020" name="mSystems">
        <title>Genome- and Community-Level Interaction Insights into Carbon Utilization and Element Cycling Functions of Hydrothermarchaeota in Hydrothermal Sediment.</title>
        <authorList>
            <person name="Zhou Z."/>
            <person name="Liu Y."/>
            <person name="Xu W."/>
            <person name="Pan J."/>
            <person name="Luo Z.H."/>
            <person name="Li M."/>
        </authorList>
    </citation>
    <scope>NUCLEOTIDE SEQUENCE [LARGE SCALE GENOMIC DNA]</scope>
    <source>
        <strain evidence="2">SpSt-1217</strain>
    </source>
</reference>
<name>A0A831LN28_9BACT</name>
<evidence type="ECO:0000313" key="2">
    <source>
        <dbReference type="EMBL" id="HDR51779.1"/>
    </source>
</evidence>
<dbReference type="AlphaFoldDB" id="A0A831LN28"/>
<comment type="similarity">
    <text evidence="1">Belongs to the ROK (NagC/XylR) family.</text>
</comment>
<dbReference type="CDD" id="cd23763">
    <property type="entry name" value="ASKHA_ATPase_ROK"/>
    <property type="match status" value="1"/>
</dbReference>